<evidence type="ECO:0000259" key="3">
    <source>
        <dbReference type="Pfam" id="PF12229"/>
    </source>
</evidence>
<organism evidence="4 5">
    <name type="scientific">Candidatus Kuenenbacteria bacterium HGW-Kuenenbacteria-1</name>
    <dbReference type="NCBI Taxonomy" id="2013812"/>
    <lineage>
        <taxon>Bacteria</taxon>
        <taxon>Candidatus Kueneniibacteriota</taxon>
    </lineage>
</organism>
<proteinExistence type="predicted"/>
<keyword evidence="2" id="KW-1133">Transmembrane helix</keyword>
<evidence type="ECO:0000256" key="1">
    <source>
        <dbReference type="SAM" id="Coils"/>
    </source>
</evidence>
<dbReference type="InterPro" id="IPR052913">
    <property type="entry name" value="Glycopeptide_resist_protein"/>
</dbReference>
<feature type="transmembrane region" description="Helical" evidence="2">
    <location>
        <begin position="20"/>
        <end position="41"/>
    </location>
</feature>
<dbReference type="Pfam" id="PF12229">
    <property type="entry name" value="PG_binding_4"/>
    <property type="match status" value="1"/>
</dbReference>
<evidence type="ECO:0000313" key="5">
    <source>
        <dbReference type="Proteomes" id="UP000233414"/>
    </source>
</evidence>
<comment type="caution">
    <text evidence="4">The sequence shown here is derived from an EMBL/GenBank/DDBJ whole genome shotgun (WGS) entry which is preliminary data.</text>
</comment>
<feature type="coiled-coil region" evidence="1">
    <location>
        <begin position="186"/>
        <end position="213"/>
    </location>
</feature>
<reference evidence="4 5" key="1">
    <citation type="journal article" date="2017" name="ISME J.">
        <title>Potential for microbial H2 and metal transformations associated with novel bacteria and archaea in deep terrestrial subsurface sediments.</title>
        <authorList>
            <person name="Hernsdorf A.W."/>
            <person name="Amano Y."/>
            <person name="Miyakawa K."/>
            <person name="Ise K."/>
            <person name="Suzuki Y."/>
            <person name="Anantharaman K."/>
            <person name="Probst A."/>
            <person name="Burstein D."/>
            <person name="Thomas B.C."/>
            <person name="Banfield J.F."/>
        </authorList>
    </citation>
    <scope>NUCLEOTIDE SEQUENCE [LARGE SCALE GENOMIC DNA]</scope>
    <source>
        <strain evidence="4">HGW-Kuenenbacteria-1</strain>
    </source>
</reference>
<protein>
    <recommendedName>
        <fullName evidence="3">YoaR-like putative peptidoglycan binding domain-containing protein</fullName>
    </recommendedName>
</protein>
<dbReference type="InterPro" id="IPR007391">
    <property type="entry name" value="Vancomycin_resist_VanW"/>
</dbReference>
<dbReference type="PANTHER" id="PTHR35788">
    <property type="entry name" value="EXPORTED PROTEIN-RELATED"/>
    <property type="match status" value="1"/>
</dbReference>
<dbReference type="Proteomes" id="UP000233414">
    <property type="component" value="Unassembled WGS sequence"/>
</dbReference>
<dbReference type="InterPro" id="IPR022029">
    <property type="entry name" value="YoaR-like_PG-bd"/>
</dbReference>
<dbReference type="AlphaFoldDB" id="A0A2N1UNQ5"/>
<keyword evidence="2" id="KW-0812">Transmembrane</keyword>
<evidence type="ECO:0000256" key="2">
    <source>
        <dbReference type="SAM" id="Phobius"/>
    </source>
</evidence>
<dbReference type="EMBL" id="PGYQ01000004">
    <property type="protein sequence ID" value="PKL72478.1"/>
    <property type="molecule type" value="Genomic_DNA"/>
</dbReference>
<name>A0A2N1UNQ5_9BACT</name>
<dbReference type="Pfam" id="PF04294">
    <property type="entry name" value="VanW"/>
    <property type="match status" value="1"/>
</dbReference>
<keyword evidence="2" id="KW-0472">Membrane</keyword>
<accession>A0A2N1UNQ5</accession>
<gene>
    <name evidence="4" type="ORF">CVV26_01470</name>
</gene>
<evidence type="ECO:0000313" key="4">
    <source>
        <dbReference type="EMBL" id="PKL72478.1"/>
    </source>
</evidence>
<sequence>MFFMKINFLKKKQKKISPFVWIFGGVIFFLLISIGIFEGYYNQKIYPGIKIGNLNLSGKTQEQATILLKEKVEQINQKGFVFIWKDKTVKIDTFTIGLTDPDLSYNLLEIDSENTIKQAFQIGRNHQKNFIKEQINAFFYGYQVKIKYDLKKEELIKILKDNFQSLEKSPKNADFEINKNYQIATIKEEEGYIFDYQKAMEELEQNLKSLDIQPIDLTLIIENPKINKKQIETLIPIAQEIINLFPITLNYENKKWEINKDEGKEWLEFQPNQFKDLEEYQEEIIIGFNQEKIEKKLKIIETEINQEAQNAKFKINPPELIDKQITDKEKISEFQISKKGRKLNKKESYQKINKEIAFRKNKAIELIVDEVEPEITTENANNLGIKEIIGIGKSNFKGSPKNRRQNIKTAIITLNGLLIKPGEEFSTVKTLGAINGKTGYLQELVIKGNKTTKEYGGGLCQIGTTLFRAALNAGLPILERRPHSYRVQYYEPAGTDAAIYNPHPDLKFKNDSVNYILIQAKIEGDNLIFEFWGIKDGRKVETTKPKIYNIVASPKIKIIETEDLKPGNKKCIEIAHKGADAEFTQTVIYPNGEKKSKTFKSHYKPWGAVCLVGKTVE</sequence>
<keyword evidence="1" id="KW-0175">Coiled coil</keyword>
<dbReference type="PANTHER" id="PTHR35788:SF1">
    <property type="entry name" value="EXPORTED PROTEIN"/>
    <property type="match status" value="1"/>
</dbReference>
<feature type="domain" description="YoaR-like putative peptidoglycan binding" evidence="3">
    <location>
        <begin position="109"/>
        <end position="211"/>
    </location>
</feature>